<organism evidence="3 4">
    <name type="scientific">Candidatus Magnetoglobus multicellularis str. Araruama</name>
    <dbReference type="NCBI Taxonomy" id="890399"/>
    <lineage>
        <taxon>Bacteria</taxon>
        <taxon>Pseudomonadati</taxon>
        <taxon>Thermodesulfobacteriota</taxon>
        <taxon>Desulfobacteria</taxon>
        <taxon>Desulfobacterales</taxon>
        <taxon>Desulfobacteraceae</taxon>
        <taxon>Candidatus Magnetoglobus</taxon>
    </lineage>
</organism>
<gene>
    <name evidence="3" type="ORF">OMM_00763</name>
</gene>
<sequence length="230" mass="26013">MLDKNKKMYLIDLIIINQQSNIKKNGEIMRKFLLICIVCLSVLTTIGSQEIFAQEKTSFYIGASLSNTWSQLDEAHTKQFFYNNVGVDFDDSFGFKLRGGLILNEYFTAEGMLEYVTPFESDVSNIRGNYKTKIDVFTVGANAKCTLPLKENLVPYALFGMGLFNSYEKITGPYFKKKTDWGIGSRLAIGADIIHEHNYSVGMELEHVLGFGNVDHIQYTNISIGAAYRF</sequence>
<name>A0A1V1PG98_9BACT</name>
<proteinExistence type="predicted"/>
<comment type="caution">
    <text evidence="3">The sequence shown here is derived from an EMBL/GenBank/DDBJ whole genome shotgun (WGS) entry which is preliminary data.</text>
</comment>
<accession>A0A1V1PG98</accession>
<dbReference type="Proteomes" id="UP000189670">
    <property type="component" value="Unassembled WGS sequence"/>
</dbReference>
<dbReference type="Pfam" id="PF13505">
    <property type="entry name" value="OMP_b-brl"/>
    <property type="match status" value="1"/>
</dbReference>
<feature type="domain" description="Outer membrane protein beta-barrel" evidence="2">
    <location>
        <begin position="42"/>
        <end position="230"/>
    </location>
</feature>
<dbReference type="AlphaFoldDB" id="A0A1V1PG98"/>
<keyword evidence="1" id="KW-0732">Signal</keyword>
<protein>
    <recommendedName>
        <fullName evidence="2">Outer membrane protein beta-barrel domain-containing protein</fullName>
    </recommendedName>
</protein>
<reference evidence="4" key="1">
    <citation type="submission" date="2012-11" db="EMBL/GenBank/DDBJ databases">
        <authorList>
            <person name="Lucero-Rivera Y.E."/>
            <person name="Tovar-Ramirez D."/>
        </authorList>
    </citation>
    <scope>NUCLEOTIDE SEQUENCE [LARGE SCALE GENOMIC DNA]</scope>
    <source>
        <strain evidence="4">Araruama</strain>
    </source>
</reference>
<evidence type="ECO:0000313" key="4">
    <source>
        <dbReference type="Proteomes" id="UP000189670"/>
    </source>
</evidence>
<evidence type="ECO:0000259" key="2">
    <source>
        <dbReference type="Pfam" id="PF13505"/>
    </source>
</evidence>
<evidence type="ECO:0000256" key="1">
    <source>
        <dbReference type="ARBA" id="ARBA00022729"/>
    </source>
</evidence>
<dbReference type="Gene3D" id="2.40.160.20">
    <property type="match status" value="1"/>
</dbReference>
<dbReference type="InterPro" id="IPR027385">
    <property type="entry name" value="Beta-barrel_OMP"/>
</dbReference>
<evidence type="ECO:0000313" key="3">
    <source>
        <dbReference type="EMBL" id="ETR73695.1"/>
    </source>
</evidence>
<dbReference type="SUPFAM" id="SSF56925">
    <property type="entry name" value="OMPA-like"/>
    <property type="match status" value="1"/>
</dbReference>
<dbReference type="EMBL" id="ATBP01000043">
    <property type="protein sequence ID" value="ETR73695.1"/>
    <property type="molecule type" value="Genomic_DNA"/>
</dbReference>
<dbReference type="InterPro" id="IPR011250">
    <property type="entry name" value="OMP/PagP_B-barrel"/>
</dbReference>